<evidence type="ECO:0000313" key="1">
    <source>
        <dbReference type="EMBL" id="OOY24438.1"/>
    </source>
</evidence>
<gene>
    <name evidence="1" type="ORF">BMI91_10375</name>
</gene>
<evidence type="ECO:0000313" key="2">
    <source>
        <dbReference type="Proteomes" id="UP000190787"/>
    </source>
</evidence>
<protein>
    <recommendedName>
        <fullName evidence="3">XRE family transcriptional regulator</fullName>
    </recommendedName>
</protein>
<comment type="caution">
    <text evidence="1">The sequence shown here is derived from an EMBL/GenBank/DDBJ whole genome shotgun (WGS) entry which is preliminary data.</text>
</comment>
<organism evidence="1 2">
    <name type="scientific">Thioclava sediminum</name>
    <dbReference type="NCBI Taxonomy" id="1915319"/>
    <lineage>
        <taxon>Bacteria</taxon>
        <taxon>Pseudomonadati</taxon>
        <taxon>Pseudomonadota</taxon>
        <taxon>Alphaproteobacteria</taxon>
        <taxon>Rhodobacterales</taxon>
        <taxon>Paracoccaceae</taxon>
        <taxon>Thioclava</taxon>
    </lineage>
</organism>
<keyword evidence="2" id="KW-1185">Reference proteome</keyword>
<dbReference type="EMBL" id="MPZV01000002">
    <property type="protein sequence ID" value="OOY24438.1"/>
    <property type="molecule type" value="Genomic_DNA"/>
</dbReference>
<dbReference type="Gene3D" id="1.10.260.40">
    <property type="entry name" value="lambda repressor-like DNA-binding domains"/>
    <property type="match status" value="1"/>
</dbReference>
<dbReference type="InterPro" id="IPR010982">
    <property type="entry name" value="Lambda_DNA-bd_dom_sf"/>
</dbReference>
<dbReference type="CDD" id="cd00093">
    <property type="entry name" value="HTH_XRE"/>
    <property type="match status" value="1"/>
</dbReference>
<reference evidence="1 2" key="1">
    <citation type="submission" date="2016-11" db="EMBL/GenBank/DDBJ databases">
        <title>A multilocus sequence analysis scheme for characterization of bacteria in the genus Thioclava.</title>
        <authorList>
            <person name="Liu Y."/>
            <person name="Shao Z."/>
        </authorList>
    </citation>
    <scope>NUCLEOTIDE SEQUENCE [LARGE SCALE GENOMIC DNA]</scope>
    <source>
        <strain evidence="1 2">TAW-CT134</strain>
    </source>
</reference>
<dbReference type="SUPFAM" id="SSF47413">
    <property type="entry name" value="lambda repressor-like DNA-binding domains"/>
    <property type="match status" value="1"/>
</dbReference>
<dbReference type="Proteomes" id="UP000190787">
    <property type="component" value="Unassembled WGS sequence"/>
</dbReference>
<name>A0ABX3MY35_9RHOB</name>
<evidence type="ECO:0008006" key="3">
    <source>
        <dbReference type="Google" id="ProtNLM"/>
    </source>
</evidence>
<dbReference type="InterPro" id="IPR001387">
    <property type="entry name" value="Cro/C1-type_HTH"/>
</dbReference>
<proteinExistence type="predicted"/>
<sequence length="79" mass="8422">MTPAQCRAARALLEMTQPELAAAAGFGLSTIVDFEKERRVVSETAQARMKEALENAGIAFIQENGGGVGVRLRDRSSNG</sequence>
<accession>A0ABX3MY35</accession>